<reference evidence="3 4" key="1">
    <citation type="submission" date="2023-09" db="EMBL/GenBank/DDBJ databases">
        <authorList>
            <person name="Rey-Velasco X."/>
        </authorList>
    </citation>
    <scope>NUCLEOTIDE SEQUENCE [LARGE SCALE GENOMIC DNA]</scope>
    <source>
        <strain evidence="3 4">P117</strain>
    </source>
</reference>
<feature type="transmembrane region" description="Helical" evidence="1">
    <location>
        <begin position="6"/>
        <end position="25"/>
    </location>
</feature>
<dbReference type="InterPro" id="IPR053195">
    <property type="entry name" value="Bax-like"/>
</dbReference>
<comment type="caution">
    <text evidence="3">The sequence shown here is derived from an EMBL/GenBank/DDBJ whole genome shotgun (WGS) entry which is preliminary data.</text>
</comment>
<dbReference type="Gene3D" id="1.10.530.10">
    <property type="match status" value="1"/>
</dbReference>
<proteinExistence type="predicted"/>
<dbReference type="InterPro" id="IPR002901">
    <property type="entry name" value="MGlyc_endo_b_GlcNAc-like_dom"/>
</dbReference>
<feature type="domain" description="Mannosyl-glycoprotein endo-beta-N-acetylglucosamidase-like" evidence="2">
    <location>
        <begin position="121"/>
        <end position="254"/>
    </location>
</feature>
<organism evidence="3 4">
    <name type="scientific">Glaciecola petra</name>
    <dbReference type="NCBI Taxonomy" id="3075602"/>
    <lineage>
        <taxon>Bacteria</taxon>
        <taxon>Pseudomonadati</taxon>
        <taxon>Pseudomonadota</taxon>
        <taxon>Gammaproteobacteria</taxon>
        <taxon>Alteromonadales</taxon>
        <taxon>Alteromonadaceae</taxon>
        <taxon>Glaciecola</taxon>
    </lineage>
</organism>
<name>A0ABU2ZPC8_9ALTE</name>
<dbReference type="PANTHER" id="PTHR40572:SF1">
    <property type="entry name" value="PROTEIN BAX"/>
    <property type="match status" value="1"/>
</dbReference>
<dbReference type="Pfam" id="PF01832">
    <property type="entry name" value="Glucosaminidase"/>
    <property type="match status" value="1"/>
</dbReference>
<keyword evidence="1" id="KW-0812">Transmembrane</keyword>
<evidence type="ECO:0000313" key="4">
    <source>
        <dbReference type="Proteomes" id="UP001253545"/>
    </source>
</evidence>
<dbReference type="RefSeq" id="WP_311367740.1">
    <property type="nucleotide sequence ID" value="NZ_JAVRHX010000001.1"/>
</dbReference>
<dbReference type="Proteomes" id="UP001253545">
    <property type="component" value="Unassembled WGS sequence"/>
</dbReference>
<protein>
    <submittedName>
        <fullName evidence="3">Glucosaminidase domain-containing protein</fullName>
    </submittedName>
</protein>
<dbReference type="EMBL" id="JAVRHX010000001">
    <property type="protein sequence ID" value="MDT0594260.1"/>
    <property type="molecule type" value="Genomic_DNA"/>
</dbReference>
<sequence>MHKFKIIGITFFIVLIVLVLTYVLLPQDKSIKHYPLVENAFEAVPDFSSISNVVEKKQAFFEYLAPAVEAQNSYILELRQVVQGYKSLIVAGESLSSLQQDNLNWLYEEYRINLEQSHEQRFAELLRKIDIIPLELVLVQSANESAWGTSRFARDGYNFFGLWCFKKGCGFVPKRRNEGATHEVAKFDDLSSAMYSYMRNINRHDAYKELRLIRHKRRNNQQNISAIALIDGLSKYSERGQEYIEELLQMIKVNKDLIPS</sequence>
<evidence type="ECO:0000313" key="3">
    <source>
        <dbReference type="EMBL" id="MDT0594260.1"/>
    </source>
</evidence>
<keyword evidence="1" id="KW-1133">Transmembrane helix</keyword>
<keyword evidence="4" id="KW-1185">Reference proteome</keyword>
<dbReference type="PANTHER" id="PTHR40572">
    <property type="entry name" value="PROTEIN BAX"/>
    <property type="match status" value="1"/>
</dbReference>
<gene>
    <name evidence="3" type="ORF">RM552_05335</name>
</gene>
<evidence type="ECO:0000259" key="2">
    <source>
        <dbReference type="Pfam" id="PF01832"/>
    </source>
</evidence>
<keyword evidence="1" id="KW-0472">Membrane</keyword>
<accession>A0ABU2ZPC8</accession>
<evidence type="ECO:0000256" key="1">
    <source>
        <dbReference type="SAM" id="Phobius"/>
    </source>
</evidence>